<evidence type="ECO:0000313" key="3">
    <source>
        <dbReference type="Proteomes" id="UP001331515"/>
    </source>
</evidence>
<sequence>MGAEESCSVTADPFSSPVSLVFVVSDVSTKACPAVRNNKPPPDDRTATATPVLHRDQRHLSPATLPQTPSDTHTHQRALLSPRSHS</sequence>
<comment type="caution">
    <text evidence="2">The sequence shown here is derived from an EMBL/GenBank/DDBJ whole genome shotgun (WGS) entry which is preliminary data.</text>
</comment>
<evidence type="ECO:0000256" key="1">
    <source>
        <dbReference type="SAM" id="MobiDB-lite"/>
    </source>
</evidence>
<dbReference type="Proteomes" id="UP001331515">
    <property type="component" value="Unassembled WGS sequence"/>
</dbReference>
<organism evidence="2 3">
    <name type="scientific">Champsocephalus gunnari</name>
    <name type="common">Mackerel icefish</name>
    <dbReference type="NCBI Taxonomy" id="52237"/>
    <lineage>
        <taxon>Eukaryota</taxon>
        <taxon>Metazoa</taxon>
        <taxon>Chordata</taxon>
        <taxon>Craniata</taxon>
        <taxon>Vertebrata</taxon>
        <taxon>Euteleostomi</taxon>
        <taxon>Actinopterygii</taxon>
        <taxon>Neopterygii</taxon>
        <taxon>Teleostei</taxon>
        <taxon>Neoteleostei</taxon>
        <taxon>Acanthomorphata</taxon>
        <taxon>Eupercaria</taxon>
        <taxon>Perciformes</taxon>
        <taxon>Notothenioidei</taxon>
        <taxon>Channichthyidae</taxon>
        <taxon>Champsocephalus</taxon>
    </lineage>
</organism>
<feature type="region of interest" description="Disordered" evidence="1">
    <location>
        <begin position="32"/>
        <end position="86"/>
    </location>
</feature>
<name>A0AAN8E628_CHAGU</name>
<gene>
    <name evidence="2" type="ORF">CgunFtcFv8_014822</name>
</gene>
<protein>
    <submittedName>
        <fullName evidence="2">Uncharacterized protein</fullName>
    </submittedName>
</protein>
<keyword evidence="3" id="KW-1185">Reference proteome</keyword>
<dbReference type="AlphaFoldDB" id="A0AAN8E628"/>
<accession>A0AAN8E628</accession>
<reference evidence="2 3" key="1">
    <citation type="journal article" date="2023" name="Mol. Biol. Evol.">
        <title>Genomics of Secondarily Temperate Adaptation in the Only Non-Antarctic Icefish.</title>
        <authorList>
            <person name="Rivera-Colon A.G."/>
            <person name="Rayamajhi N."/>
            <person name="Minhas B.F."/>
            <person name="Madrigal G."/>
            <person name="Bilyk K.T."/>
            <person name="Yoon V."/>
            <person name="Hune M."/>
            <person name="Gregory S."/>
            <person name="Cheng C.H.C."/>
            <person name="Catchen J.M."/>
        </authorList>
    </citation>
    <scope>NUCLEOTIDE SEQUENCE [LARGE SCALE GENOMIC DNA]</scope>
    <source>
        <tissue evidence="2">White muscle</tissue>
    </source>
</reference>
<proteinExistence type="predicted"/>
<evidence type="ECO:0000313" key="2">
    <source>
        <dbReference type="EMBL" id="KAK5934420.1"/>
    </source>
</evidence>
<dbReference type="EMBL" id="JAURVH010001514">
    <property type="protein sequence ID" value="KAK5934420.1"/>
    <property type="molecule type" value="Genomic_DNA"/>
</dbReference>